<dbReference type="CDD" id="cd07040">
    <property type="entry name" value="HP"/>
    <property type="match status" value="1"/>
</dbReference>
<accession>A0A328AS23</accession>
<dbReference type="Proteomes" id="UP000249725">
    <property type="component" value="Unassembled WGS sequence"/>
</dbReference>
<gene>
    <name evidence="3" type="ORF">DJ018_08045</name>
</gene>
<proteinExistence type="predicted"/>
<dbReference type="RefSeq" id="WP_111514302.1">
    <property type="nucleotide sequence ID" value="NZ_QFYR01000001.1"/>
</dbReference>
<dbReference type="GO" id="GO:0016787">
    <property type="term" value="F:hydrolase activity"/>
    <property type="evidence" value="ECO:0007669"/>
    <property type="project" value="UniProtKB-KW"/>
</dbReference>
<dbReference type="InterPro" id="IPR013078">
    <property type="entry name" value="His_Pase_superF_clade-1"/>
</dbReference>
<evidence type="ECO:0000256" key="2">
    <source>
        <dbReference type="PIRSR" id="PIRSR613078-2"/>
    </source>
</evidence>
<dbReference type="SUPFAM" id="SSF53254">
    <property type="entry name" value="Phosphoglycerate mutase-like"/>
    <property type="match status" value="1"/>
</dbReference>
<reference evidence="4" key="1">
    <citation type="submission" date="2018-05" db="EMBL/GenBank/DDBJ databases">
        <authorList>
            <person name="Li X."/>
        </authorList>
    </citation>
    <scope>NUCLEOTIDE SEQUENCE [LARGE SCALE GENOMIC DNA]</scope>
    <source>
        <strain evidence="4">YIM 73061</strain>
    </source>
</reference>
<dbReference type="PANTHER" id="PTHR20935">
    <property type="entry name" value="PHOSPHOGLYCERATE MUTASE-RELATED"/>
    <property type="match status" value="1"/>
</dbReference>
<evidence type="ECO:0000256" key="1">
    <source>
        <dbReference type="ARBA" id="ARBA00022801"/>
    </source>
</evidence>
<name>A0A328AS23_9CAUL</name>
<evidence type="ECO:0000313" key="3">
    <source>
        <dbReference type="EMBL" id="RAK57852.1"/>
    </source>
</evidence>
<dbReference type="PANTHER" id="PTHR20935:SF1">
    <property type="entry name" value="SLL1549 PROTEIN"/>
    <property type="match status" value="1"/>
</dbReference>
<sequence>MDRLILFRHGKAEPDSFSGDDFDRRLQPRGQSEAAEMGERLAAQGVAVDLVLVSAAERTRETWDALAAAFPQAEVRFEDDLYLAESAAIRRIAEAAGADRKAVMVVGHNPGLHELTLRLMLEGGADPALFSKAQRNFPTAAVALFAIGPDGRPQAEDLLLPERWA</sequence>
<dbReference type="InterPro" id="IPR051021">
    <property type="entry name" value="Mito_Ser/Thr_phosphatase"/>
</dbReference>
<protein>
    <submittedName>
        <fullName evidence="3">Histidine phosphatase family protein</fullName>
    </submittedName>
</protein>
<dbReference type="EMBL" id="QFYR01000001">
    <property type="protein sequence ID" value="RAK57852.1"/>
    <property type="molecule type" value="Genomic_DNA"/>
</dbReference>
<dbReference type="InterPro" id="IPR029033">
    <property type="entry name" value="His_PPase_superfam"/>
</dbReference>
<evidence type="ECO:0000313" key="4">
    <source>
        <dbReference type="Proteomes" id="UP000249725"/>
    </source>
</evidence>
<feature type="binding site" evidence="2">
    <location>
        <position position="58"/>
    </location>
    <ligand>
        <name>substrate</name>
    </ligand>
</feature>
<dbReference type="Gene3D" id="3.40.50.1240">
    <property type="entry name" value="Phosphoglycerate mutase-like"/>
    <property type="match status" value="1"/>
</dbReference>
<dbReference type="AlphaFoldDB" id="A0A328AS23"/>
<dbReference type="Pfam" id="PF00300">
    <property type="entry name" value="His_Phos_1"/>
    <property type="match status" value="1"/>
</dbReference>
<dbReference type="OrthoDB" id="9810154at2"/>
<keyword evidence="1" id="KW-0378">Hydrolase</keyword>
<organism evidence="3 4">
    <name type="scientific">Phenylobacterium deserti</name>
    <dbReference type="NCBI Taxonomy" id="1914756"/>
    <lineage>
        <taxon>Bacteria</taxon>
        <taxon>Pseudomonadati</taxon>
        <taxon>Pseudomonadota</taxon>
        <taxon>Alphaproteobacteria</taxon>
        <taxon>Caulobacterales</taxon>
        <taxon>Caulobacteraceae</taxon>
        <taxon>Phenylobacterium</taxon>
    </lineage>
</organism>
<keyword evidence="4" id="KW-1185">Reference proteome</keyword>
<comment type="caution">
    <text evidence="3">The sequence shown here is derived from an EMBL/GenBank/DDBJ whole genome shotgun (WGS) entry which is preliminary data.</text>
</comment>